<dbReference type="InterPro" id="IPR002182">
    <property type="entry name" value="NB-ARC"/>
</dbReference>
<dbReference type="Pfam" id="PF13560">
    <property type="entry name" value="HTH_31"/>
    <property type="match status" value="1"/>
</dbReference>
<sequence length="745" mass="80440">MAENNVEFGAELRRRRETAGLSQVVLARHVHCGKSWISRLEKGRGMASPDLVQRLDEVLEAGGALMALAPEERPRSTFIGLPAVTDRLVGRGGELAKIGVFVQGEGNPNVCVLTGPAGAGKTSLAVRAASDAAALFPDGCLYIDFRACTPGATWLAGHHALRSLLTALKVPDEEIPPGDAGLAGVYQNALRGRRVLFVFDNVGASDQIEALLPAERACRALVTSRNRLNALDRAVAVQVGALNDVDAATLFRSSGGERATGAGAAVEQIAVHCARLPLAITIAAARFRADPIWSIEEFAAELSDEQARLELLDDGERSVEAAFALSCNAIDDAERRMFGLLALHPARRIRVDGAAALAGVSVARARRLLGRLADAHLVAYETTDGVVMHDLLREFAGDRILPETAPGERDAAMLRLLDHELRLAESCGRHLDPRRHRVSMIADVPMDGFADRDNALEWIRSEWPVLVDLCHEAAARGRYSECWQLSFALRDYFFLAKLWDPWISTHRIAVECARAAGAEREAAIALNSLGIAHADRGDLSAAEAQFHQALRLFRAIGDEHGRTSALSNIAWTALYLGRSQQALRDLRTVRQAYQRLGNGRNAAITLRAIALAETELGAHPDAVEHALQARRESEMLDLSLDVAMSVNCSAWARFQSGDLDAAAADYETASSLAERCGSRYEAARAATGLGNVLAVTGRITEAAEQWARADTLHRSLEPAVIGEARIRSTIWLGDEAPGMSNGRRD</sequence>
<evidence type="ECO:0000313" key="3">
    <source>
        <dbReference type="Proteomes" id="UP001597063"/>
    </source>
</evidence>
<dbReference type="RefSeq" id="WP_165502723.1">
    <property type="nucleotide sequence ID" value="NZ_CAACUY010000013.1"/>
</dbReference>
<evidence type="ECO:0000259" key="1">
    <source>
        <dbReference type="PROSITE" id="PS50943"/>
    </source>
</evidence>
<dbReference type="Gene3D" id="1.25.40.10">
    <property type="entry name" value="Tetratricopeptide repeat domain"/>
    <property type="match status" value="2"/>
</dbReference>
<dbReference type="Gene3D" id="3.40.50.300">
    <property type="entry name" value="P-loop containing nucleotide triphosphate hydrolases"/>
    <property type="match status" value="1"/>
</dbReference>
<protein>
    <submittedName>
        <fullName evidence="2">Helix-turn-helix domain-containing protein</fullName>
    </submittedName>
</protein>
<dbReference type="SMART" id="SM00028">
    <property type="entry name" value="TPR"/>
    <property type="match status" value="5"/>
</dbReference>
<dbReference type="SUPFAM" id="SSF48452">
    <property type="entry name" value="TPR-like"/>
    <property type="match status" value="2"/>
</dbReference>
<dbReference type="Pfam" id="PF13424">
    <property type="entry name" value="TPR_12"/>
    <property type="match status" value="1"/>
</dbReference>
<organism evidence="2 3">
    <name type="scientific">Actinomadura fibrosa</name>
    <dbReference type="NCBI Taxonomy" id="111802"/>
    <lineage>
        <taxon>Bacteria</taxon>
        <taxon>Bacillati</taxon>
        <taxon>Actinomycetota</taxon>
        <taxon>Actinomycetes</taxon>
        <taxon>Streptosporangiales</taxon>
        <taxon>Thermomonosporaceae</taxon>
        <taxon>Actinomadura</taxon>
    </lineage>
</organism>
<dbReference type="SUPFAM" id="SSF52540">
    <property type="entry name" value="P-loop containing nucleoside triphosphate hydrolases"/>
    <property type="match status" value="1"/>
</dbReference>
<reference evidence="3" key="1">
    <citation type="journal article" date="2019" name="Int. J. Syst. Evol. Microbiol.">
        <title>The Global Catalogue of Microorganisms (GCM) 10K type strain sequencing project: providing services to taxonomists for standard genome sequencing and annotation.</title>
        <authorList>
            <consortium name="The Broad Institute Genomics Platform"/>
            <consortium name="The Broad Institute Genome Sequencing Center for Infectious Disease"/>
            <person name="Wu L."/>
            <person name="Ma J."/>
        </authorList>
    </citation>
    <scope>NUCLEOTIDE SEQUENCE [LARGE SCALE GENOMIC DNA]</scope>
    <source>
        <strain evidence="3">JCM 9371</strain>
    </source>
</reference>
<gene>
    <name evidence="2" type="ORF">ACFQZM_48630</name>
</gene>
<dbReference type="InterPro" id="IPR019734">
    <property type="entry name" value="TPR_rpt"/>
</dbReference>
<dbReference type="PROSITE" id="PS50943">
    <property type="entry name" value="HTH_CROC1"/>
    <property type="match status" value="1"/>
</dbReference>
<dbReference type="Gene3D" id="1.10.260.40">
    <property type="entry name" value="lambda repressor-like DNA-binding domains"/>
    <property type="match status" value="1"/>
</dbReference>
<dbReference type="InterPro" id="IPR027417">
    <property type="entry name" value="P-loop_NTPase"/>
</dbReference>
<evidence type="ECO:0000313" key="2">
    <source>
        <dbReference type="EMBL" id="MFD0692426.1"/>
    </source>
</evidence>
<dbReference type="Proteomes" id="UP001597063">
    <property type="component" value="Unassembled WGS sequence"/>
</dbReference>
<dbReference type="SMART" id="SM00530">
    <property type="entry name" value="HTH_XRE"/>
    <property type="match status" value="1"/>
</dbReference>
<dbReference type="EMBL" id="JBHTGP010000041">
    <property type="protein sequence ID" value="MFD0692426.1"/>
    <property type="molecule type" value="Genomic_DNA"/>
</dbReference>
<dbReference type="InterPro" id="IPR010982">
    <property type="entry name" value="Lambda_DNA-bd_dom_sf"/>
</dbReference>
<dbReference type="Pfam" id="PF00931">
    <property type="entry name" value="NB-ARC"/>
    <property type="match status" value="1"/>
</dbReference>
<comment type="caution">
    <text evidence="2">The sequence shown here is derived from an EMBL/GenBank/DDBJ whole genome shotgun (WGS) entry which is preliminary data.</text>
</comment>
<proteinExistence type="predicted"/>
<accession>A0ABW2Y7T8</accession>
<name>A0ABW2Y7T8_9ACTN</name>
<dbReference type="InterPro" id="IPR011990">
    <property type="entry name" value="TPR-like_helical_dom_sf"/>
</dbReference>
<dbReference type="PRINTS" id="PR00364">
    <property type="entry name" value="DISEASERSIST"/>
</dbReference>
<dbReference type="InterPro" id="IPR001387">
    <property type="entry name" value="Cro/C1-type_HTH"/>
</dbReference>
<dbReference type="PANTHER" id="PTHR47691">
    <property type="entry name" value="REGULATOR-RELATED"/>
    <property type="match status" value="1"/>
</dbReference>
<feature type="domain" description="HTH cro/C1-type" evidence="1">
    <location>
        <begin position="12"/>
        <end position="65"/>
    </location>
</feature>
<dbReference type="CDD" id="cd00093">
    <property type="entry name" value="HTH_XRE"/>
    <property type="match status" value="1"/>
</dbReference>
<dbReference type="SUPFAM" id="SSF47413">
    <property type="entry name" value="lambda repressor-like DNA-binding domains"/>
    <property type="match status" value="1"/>
</dbReference>
<keyword evidence="3" id="KW-1185">Reference proteome</keyword>
<dbReference type="PANTHER" id="PTHR47691:SF3">
    <property type="entry name" value="HTH-TYPE TRANSCRIPTIONAL REGULATOR RV0890C-RELATED"/>
    <property type="match status" value="1"/>
</dbReference>